<accession>A0A238XWD8</accession>
<gene>
    <name evidence="2" type="ORF">SAMN06264855_12437</name>
</gene>
<feature type="region of interest" description="Disordered" evidence="1">
    <location>
        <begin position="1"/>
        <end position="37"/>
    </location>
</feature>
<evidence type="ECO:0000256" key="1">
    <source>
        <dbReference type="SAM" id="MobiDB-lite"/>
    </source>
</evidence>
<sequence>MTANTPADENRHEESAEEQSMELLPDGGATKTVGGGISIRGANIKDAELTRSELIL</sequence>
<name>A0A238XWD8_HALVU</name>
<protein>
    <submittedName>
        <fullName evidence="2">Uncharacterized protein</fullName>
    </submittedName>
</protein>
<keyword evidence="3" id="KW-1185">Reference proteome</keyword>
<dbReference type="EMBL" id="FZNQ01000024">
    <property type="protein sequence ID" value="SNR63305.1"/>
    <property type="molecule type" value="Genomic_DNA"/>
</dbReference>
<reference evidence="2 3" key="1">
    <citation type="submission" date="2017-06" db="EMBL/GenBank/DDBJ databases">
        <authorList>
            <person name="Kim H.J."/>
            <person name="Triplett B.A."/>
        </authorList>
    </citation>
    <scope>NUCLEOTIDE SEQUENCE [LARGE SCALE GENOMIC DNA]</scope>
    <source>
        <strain evidence="2 3">DSM 8800</strain>
    </source>
</reference>
<organism evidence="2 3">
    <name type="scientific">Halorubrum vacuolatum</name>
    <name type="common">Natronobacterium vacuolatum</name>
    <dbReference type="NCBI Taxonomy" id="63740"/>
    <lineage>
        <taxon>Archaea</taxon>
        <taxon>Methanobacteriati</taxon>
        <taxon>Methanobacteriota</taxon>
        <taxon>Stenosarchaea group</taxon>
        <taxon>Halobacteria</taxon>
        <taxon>Halobacteriales</taxon>
        <taxon>Haloferacaceae</taxon>
        <taxon>Halorubrum</taxon>
    </lineage>
</organism>
<dbReference type="Proteomes" id="UP000198397">
    <property type="component" value="Unassembled WGS sequence"/>
</dbReference>
<evidence type="ECO:0000313" key="3">
    <source>
        <dbReference type="Proteomes" id="UP000198397"/>
    </source>
</evidence>
<dbReference type="AlphaFoldDB" id="A0A238XWD8"/>
<proteinExistence type="predicted"/>
<evidence type="ECO:0000313" key="2">
    <source>
        <dbReference type="EMBL" id="SNR63305.1"/>
    </source>
</evidence>
<feature type="non-terminal residue" evidence="2">
    <location>
        <position position="56"/>
    </location>
</feature>